<evidence type="ECO:0000313" key="2">
    <source>
        <dbReference type="Proteomes" id="UP000322887"/>
    </source>
</evidence>
<keyword evidence="2" id="KW-1185">Reference proteome</keyword>
<name>A0ABX5YT44_9PLAN</name>
<sequence>MKLSFVGQLVREILRLNVLGFSPEYDLMKQQIEWTAELRELVSLRFDSDLWI</sequence>
<organism evidence="1 2">
    <name type="scientific">Gimesia maris</name>
    <dbReference type="NCBI Taxonomy" id="122"/>
    <lineage>
        <taxon>Bacteria</taxon>
        <taxon>Pseudomonadati</taxon>
        <taxon>Planctomycetota</taxon>
        <taxon>Planctomycetia</taxon>
        <taxon>Planctomycetales</taxon>
        <taxon>Planctomycetaceae</taxon>
        <taxon>Gimesia</taxon>
    </lineage>
</organism>
<dbReference type="Proteomes" id="UP000322887">
    <property type="component" value="Chromosome"/>
</dbReference>
<dbReference type="EMBL" id="CP042910">
    <property type="protein sequence ID" value="QEG18944.1"/>
    <property type="molecule type" value="Genomic_DNA"/>
</dbReference>
<gene>
    <name evidence="1" type="ORF">GmarT_48390</name>
</gene>
<accession>A0ABX5YT44</accession>
<reference evidence="1 2" key="1">
    <citation type="submission" date="2019-08" db="EMBL/GenBank/DDBJ databases">
        <title>Deep-cultivation of Planctomycetes and their phenomic and genomic characterization uncovers novel biology.</title>
        <authorList>
            <person name="Wiegand S."/>
            <person name="Jogler M."/>
            <person name="Boedeker C."/>
            <person name="Pinto D."/>
            <person name="Vollmers J."/>
            <person name="Rivas-Marin E."/>
            <person name="Kohn T."/>
            <person name="Peeters S.H."/>
            <person name="Heuer A."/>
            <person name="Rast P."/>
            <person name="Oberbeckmann S."/>
            <person name="Bunk B."/>
            <person name="Jeske O."/>
            <person name="Meyerdierks A."/>
            <person name="Storesund J.E."/>
            <person name="Kallscheuer N."/>
            <person name="Luecker S."/>
            <person name="Lage O.M."/>
            <person name="Pohl T."/>
            <person name="Merkel B.J."/>
            <person name="Hornburger P."/>
            <person name="Mueller R.-W."/>
            <person name="Bruemmer F."/>
            <person name="Labrenz M."/>
            <person name="Spormann A.M."/>
            <person name="Op den Camp H."/>
            <person name="Overmann J."/>
            <person name="Amann R."/>
            <person name="Jetten M.S.M."/>
            <person name="Mascher T."/>
            <person name="Medema M.H."/>
            <person name="Devos D.P."/>
            <person name="Kaster A.-K."/>
            <person name="Ovreas L."/>
            <person name="Rohde M."/>
            <person name="Galperin M.Y."/>
            <person name="Jogler C."/>
        </authorList>
    </citation>
    <scope>NUCLEOTIDE SEQUENCE [LARGE SCALE GENOMIC DNA]</scope>
    <source>
        <strain evidence="1 2">DSM 8797</strain>
    </source>
</reference>
<protein>
    <submittedName>
        <fullName evidence="1">Uncharacterized protein</fullName>
    </submittedName>
</protein>
<evidence type="ECO:0000313" key="1">
    <source>
        <dbReference type="EMBL" id="QEG18944.1"/>
    </source>
</evidence>
<proteinExistence type="predicted"/>